<reference evidence="8 9" key="1">
    <citation type="journal article" date="2018" name="Mol. Biol. Evol.">
        <title>Broad Genomic Sampling Reveals a Smut Pathogenic Ancestry of the Fungal Clade Ustilaginomycotina.</title>
        <authorList>
            <person name="Kijpornyongpan T."/>
            <person name="Mondo S.J."/>
            <person name="Barry K."/>
            <person name="Sandor L."/>
            <person name="Lee J."/>
            <person name="Lipzen A."/>
            <person name="Pangilinan J."/>
            <person name="LaButti K."/>
            <person name="Hainaut M."/>
            <person name="Henrissat B."/>
            <person name="Grigoriev I.V."/>
            <person name="Spatafora J.W."/>
            <person name="Aime M.C."/>
        </authorList>
    </citation>
    <scope>NUCLEOTIDE SEQUENCE [LARGE SCALE GENOMIC DNA]</scope>
    <source>
        <strain evidence="8 9">MCA 4658</strain>
    </source>
</reference>
<feature type="transmembrane region" description="Helical" evidence="6">
    <location>
        <begin position="184"/>
        <end position="205"/>
    </location>
</feature>
<feature type="compositionally biased region" description="Basic and acidic residues" evidence="5">
    <location>
        <begin position="256"/>
        <end position="272"/>
    </location>
</feature>
<dbReference type="GO" id="GO:0071944">
    <property type="term" value="C:cell periphery"/>
    <property type="evidence" value="ECO:0007669"/>
    <property type="project" value="UniProtKB-ARBA"/>
</dbReference>
<evidence type="ECO:0000256" key="6">
    <source>
        <dbReference type="SAM" id="Phobius"/>
    </source>
</evidence>
<dbReference type="InParanoid" id="A0A316W5G1"/>
<evidence type="ECO:0000256" key="1">
    <source>
        <dbReference type="ARBA" id="ARBA00004167"/>
    </source>
</evidence>
<protein>
    <recommendedName>
        <fullName evidence="10">Mid2 domain-containing protein</fullName>
    </recommendedName>
</protein>
<feature type="region of interest" description="Disordered" evidence="5">
    <location>
        <begin position="157"/>
        <end position="179"/>
    </location>
</feature>
<evidence type="ECO:0000256" key="2">
    <source>
        <dbReference type="ARBA" id="ARBA00022692"/>
    </source>
</evidence>
<name>A0A316W5G1_9BASI</name>
<dbReference type="RefSeq" id="XP_025372350.1">
    <property type="nucleotide sequence ID" value="XM_025510944.1"/>
</dbReference>
<proteinExistence type="predicted"/>
<evidence type="ECO:0000256" key="3">
    <source>
        <dbReference type="ARBA" id="ARBA00022989"/>
    </source>
</evidence>
<dbReference type="STRING" id="1522189.A0A316W5G1"/>
<dbReference type="OrthoDB" id="2576541at2759"/>
<evidence type="ECO:0008006" key="10">
    <source>
        <dbReference type="Google" id="ProtNLM"/>
    </source>
</evidence>
<feature type="chain" id="PRO_5016307603" description="Mid2 domain-containing protein" evidence="7">
    <location>
        <begin position="24"/>
        <end position="395"/>
    </location>
</feature>
<dbReference type="AlphaFoldDB" id="A0A316W5G1"/>
<comment type="subcellular location">
    <subcellularLocation>
        <location evidence="1">Membrane</location>
        <topology evidence="1">Single-pass membrane protein</topology>
    </subcellularLocation>
</comment>
<dbReference type="GO" id="GO:0016020">
    <property type="term" value="C:membrane"/>
    <property type="evidence" value="ECO:0007669"/>
    <property type="project" value="UniProtKB-SubCell"/>
</dbReference>
<feature type="compositionally biased region" description="Polar residues" evidence="5">
    <location>
        <begin position="157"/>
        <end position="171"/>
    </location>
</feature>
<dbReference type="PANTHER" id="PTHR15549">
    <property type="entry name" value="PAIRED IMMUNOGLOBULIN-LIKE TYPE 2 RECEPTOR"/>
    <property type="match status" value="1"/>
</dbReference>
<organism evidence="8 9">
    <name type="scientific">Ceraceosorus guamensis</name>
    <dbReference type="NCBI Taxonomy" id="1522189"/>
    <lineage>
        <taxon>Eukaryota</taxon>
        <taxon>Fungi</taxon>
        <taxon>Dikarya</taxon>
        <taxon>Basidiomycota</taxon>
        <taxon>Ustilaginomycotina</taxon>
        <taxon>Exobasidiomycetes</taxon>
        <taxon>Ceraceosorales</taxon>
        <taxon>Ceraceosoraceae</taxon>
        <taxon>Ceraceosorus</taxon>
    </lineage>
</organism>
<dbReference type="Proteomes" id="UP000245783">
    <property type="component" value="Unassembled WGS sequence"/>
</dbReference>
<evidence type="ECO:0000313" key="9">
    <source>
        <dbReference type="Proteomes" id="UP000245783"/>
    </source>
</evidence>
<keyword evidence="4 6" id="KW-0472">Membrane</keyword>
<evidence type="ECO:0000313" key="8">
    <source>
        <dbReference type="EMBL" id="PWN45190.1"/>
    </source>
</evidence>
<feature type="signal peptide" evidence="7">
    <location>
        <begin position="1"/>
        <end position="23"/>
    </location>
</feature>
<dbReference type="InterPro" id="IPR051694">
    <property type="entry name" value="Immunoregulatory_rcpt-like"/>
</dbReference>
<dbReference type="GeneID" id="37032814"/>
<keyword evidence="9" id="KW-1185">Reference proteome</keyword>
<keyword evidence="7" id="KW-0732">Signal</keyword>
<dbReference type="EMBL" id="KZ819356">
    <property type="protein sequence ID" value="PWN45190.1"/>
    <property type="molecule type" value="Genomic_DNA"/>
</dbReference>
<feature type="region of interest" description="Disordered" evidence="5">
    <location>
        <begin position="41"/>
        <end position="107"/>
    </location>
</feature>
<sequence>MVARKVFYVSLLLAAGLAGLASADLTPGGSDHAIRMERRAVHNRRSPKPSPAPAPQFGDLFSFGQTSTTSQSSSSSSRSESDTTTSTSSSSSTSQTSTSSSSDTAAAASASRASQSAADASSRSASRASESAAASFSSAQQALLTSTNALGETLTLTSTIANTPTPTNTSDANKDEGDTNHTPLIIGVSVVGGVALLGALVFLYMKFGGKRFSDFNDDDADIKWPELKHDGDSAAMQPLPARRTGGAGFDMGGESDVGHDDDGRSMREYGNKGRDSFANSTVALNAPSSVGAGAYSQGGFEDGSAYGGQHGGVQGYYDPYGQGYAPGQEQGQAFYGEQAQGGGHGYADHGGYADPNAAYADPNAGYGGAPADPYARGPSPPVQQHSAQPMHNPYG</sequence>
<accession>A0A316W5G1</accession>
<feature type="region of interest" description="Disordered" evidence="5">
    <location>
        <begin position="246"/>
        <end position="272"/>
    </location>
</feature>
<keyword evidence="2 6" id="KW-0812">Transmembrane</keyword>
<feature type="compositionally biased region" description="Low complexity" evidence="5">
    <location>
        <begin position="65"/>
        <end position="107"/>
    </location>
</feature>
<evidence type="ECO:0000256" key="4">
    <source>
        <dbReference type="ARBA" id="ARBA00023136"/>
    </source>
</evidence>
<evidence type="ECO:0000256" key="7">
    <source>
        <dbReference type="SAM" id="SignalP"/>
    </source>
</evidence>
<evidence type="ECO:0000256" key="5">
    <source>
        <dbReference type="SAM" id="MobiDB-lite"/>
    </source>
</evidence>
<feature type="region of interest" description="Disordered" evidence="5">
    <location>
        <begin position="337"/>
        <end position="395"/>
    </location>
</feature>
<feature type="compositionally biased region" description="Low complexity" evidence="5">
    <location>
        <begin position="349"/>
        <end position="375"/>
    </location>
</feature>
<keyword evidence="3 6" id="KW-1133">Transmembrane helix</keyword>
<gene>
    <name evidence="8" type="ORF">IE81DRAFT_207394</name>
</gene>